<dbReference type="EMBL" id="PQFF01000465">
    <property type="protein sequence ID" value="RHZ48561.1"/>
    <property type="molecule type" value="Genomic_DNA"/>
</dbReference>
<comment type="caution">
    <text evidence="1">The sequence shown here is derived from an EMBL/GenBank/DDBJ whole genome shotgun (WGS) entry which is preliminary data.</text>
</comment>
<dbReference type="OrthoDB" id="2439754at2759"/>
<protein>
    <submittedName>
        <fullName evidence="1">Uncharacterized protein</fullName>
    </submittedName>
</protein>
<organism evidence="1 2">
    <name type="scientific">Diversispora epigaea</name>
    <dbReference type="NCBI Taxonomy" id="1348612"/>
    <lineage>
        <taxon>Eukaryota</taxon>
        <taxon>Fungi</taxon>
        <taxon>Fungi incertae sedis</taxon>
        <taxon>Mucoromycota</taxon>
        <taxon>Glomeromycotina</taxon>
        <taxon>Glomeromycetes</taxon>
        <taxon>Diversisporales</taxon>
        <taxon>Diversisporaceae</taxon>
        <taxon>Diversispora</taxon>
    </lineage>
</organism>
<reference evidence="1 2" key="1">
    <citation type="submission" date="2018-08" db="EMBL/GenBank/DDBJ databases">
        <title>Genome and evolution of the arbuscular mycorrhizal fungus Diversispora epigaea (formerly Glomus versiforme) and its bacterial endosymbionts.</title>
        <authorList>
            <person name="Sun X."/>
            <person name="Fei Z."/>
            <person name="Harrison M."/>
        </authorList>
    </citation>
    <scope>NUCLEOTIDE SEQUENCE [LARGE SCALE GENOMIC DNA]</scope>
    <source>
        <strain evidence="1 2">IT104</strain>
    </source>
</reference>
<evidence type="ECO:0000313" key="2">
    <source>
        <dbReference type="Proteomes" id="UP000266861"/>
    </source>
</evidence>
<sequence>MAEANNNIKSIQELCKKIETIVIDSGSECPIISYEGAKTLGLEIDKRLPNTTNKVISRIIKQVSGKKIQISFRQLLKIVKPE</sequence>
<proteinExistence type="predicted"/>
<dbReference type="Proteomes" id="UP000266861">
    <property type="component" value="Unassembled WGS sequence"/>
</dbReference>
<gene>
    <name evidence="1" type="ORF">Glove_546g7</name>
</gene>
<keyword evidence="2" id="KW-1185">Reference proteome</keyword>
<accession>A0A397GC83</accession>
<name>A0A397GC83_9GLOM</name>
<dbReference type="AlphaFoldDB" id="A0A397GC83"/>
<evidence type="ECO:0000313" key="1">
    <source>
        <dbReference type="EMBL" id="RHZ48561.1"/>
    </source>
</evidence>